<accession>A0A4R7RUJ4</accession>
<dbReference type="RefSeq" id="WP_133796251.1">
    <property type="nucleotide sequence ID" value="NZ_SOCA01000006.1"/>
</dbReference>
<sequence length="163" mass="17831">MTVITDTSVVLNLCLIAQEQSLAVVFDEIHAPVTVKLEFERLASEDARFNGLSFPAFIQVHWPTSLWPDLVLDPPLDPGESDSMKLAAWLEADIILIDEAAGRLAAKKLGMKTMGLLGILLEGKSRGLIPSLKPLLNDLSLRGRFWISPALRSSVLKLAGEED</sequence>
<dbReference type="OrthoDB" id="764457at2"/>
<name>A0A4R7RUJ4_9BACT</name>
<dbReference type="EMBL" id="SOCA01000006">
    <property type="protein sequence ID" value="TDU68107.1"/>
    <property type="molecule type" value="Genomic_DNA"/>
</dbReference>
<dbReference type="Pfam" id="PF11848">
    <property type="entry name" value="DUF3368"/>
    <property type="match status" value="1"/>
</dbReference>
<dbReference type="PANTHER" id="PTHR39550:SF1">
    <property type="entry name" value="SLL0658 PROTEIN"/>
    <property type="match status" value="1"/>
</dbReference>
<keyword evidence="2" id="KW-1185">Reference proteome</keyword>
<dbReference type="PANTHER" id="PTHR39550">
    <property type="entry name" value="SLL0658 PROTEIN"/>
    <property type="match status" value="1"/>
</dbReference>
<dbReference type="InterPro" id="IPR021799">
    <property type="entry name" value="PIN-like_prokaryotic"/>
</dbReference>
<dbReference type="AlphaFoldDB" id="A0A4R7RUJ4"/>
<dbReference type="Proteomes" id="UP000295662">
    <property type="component" value="Unassembled WGS sequence"/>
</dbReference>
<evidence type="ECO:0000313" key="1">
    <source>
        <dbReference type="EMBL" id="TDU68107.1"/>
    </source>
</evidence>
<comment type="caution">
    <text evidence="1">The sequence shown here is derived from an EMBL/GenBank/DDBJ whole genome shotgun (WGS) entry which is preliminary data.</text>
</comment>
<evidence type="ECO:0008006" key="3">
    <source>
        <dbReference type="Google" id="ProtNLM"/>
    </source>
</evidence>
<evidence type="ECO:0000313" key="2">
    <source>
        <dbReference type="Proteomes" id="UP000295662"/>
    </source>
</evidence>
<reference evidence="1 2" key="1">
    <citation type="submission" date="2019-03" db="EMBL/GenBank/DDBJ databases">
        <title>Genomic Encyclopedia of Archaeal and Bacterial Type Strains, Phase II (KMG-II): from individual species to whole genera.</title>
        <authorList>
            <person name="Goeker M."/>
        </authorList>
    </citation>
    <scope>NUCLEOTIDE SEQUENCE [LARGE SCALE GENOMIC DNA]</scope>
    <source>
        <strain evidence="1 2">ATCC 25309</strain>
    </source>
</reference>
<protein>
    <recommendedName>
        <fullName evidence="3">Nucleic acid-binding protein</fullName>
    </recommendedName>
</protein>
<gene>
    <name evidence="1" type="ORF">EI77_03224</name>
</gene>
<organism evidence="1 2">
    <name type="scientific">Prosthecobacter fusiformis</name>
    <dbReference type="NCBI Taxonomy" id="48464"/>
    <lineage>
        <taxon>Bacteria</taxon>
        <taxon>Pseudomonadati</taxon>
        <taxon>Verrucomicrobiota</taxon>
        <taxon>Verrucomicrobiia</taxon>
        <taxon>Verrucomicrobiales</taxon>
        <taxon>Verrucomicrobiaceae</taxon>
        <taxon>Prosthecobacter</taxon>
    </lineage>
</organism>
<proteinExistence type="predicted"/>